<dbReference type="GO" id="GO:0005829">
    <property type="term" value="C:cytosol"/>
    <property type="evidence" value="ECO:0007669"/>
    <property type="project" value="TreeGrafter"/>
</dbReference>
<evidence type="ECO:0000259" key="4">
    <source>
        <dbReference type="SMART" id="SM00479"/>
    </source>
</evidence>
<name>C5BKW5_TERTT</name>
<dbReference type="Gene3D" id="3.30.420.10">
    <property type="entry name" value="Ribonuclease H-like superfamily/Ribonuclease H"/>
    <property type="match status" value="1"/>
</dbReference>
<dbReference type="Pfam" id="PF00929">
    <property type="entry name" value="RNase_T"/>
    <property type="match status" value="1"/>
</dbReference>
<dbReference type="InterPro" id="IPR013520">
    <property type="entry name" value="Ribonucl_H"/>
</dbReference>
<dbReference type="AlphaFoldDB" id="C5BKW5"/>
<dbReference type="Proteomes" id="UP000009080">
    <property type="component" value="Chromosome"/>
</dbReference>
<dbReference type="PANTHER" id="PTHR30231:SF4">
    <property type="entry name" value="PROTEIN NEN2"/>
    <property type="match status" value="1"/>
</dbReference>
<evidence type="ECO:0000313" key="5">
    <source>
        <dbReference type="EMBL" id="ACR11219.1"/>
    </source>
</evidence>
<dbReference type="STRING" id="377629.TERTU_0108"/>
<dbReference type="HOGENOM" id="CLU_047806_9_0_6"/>
<gene>
    <name evidence="5" type="ordered locus">TERTU_0108</name>
</gene>
<dbReference type="InterPro" id="IPR036397">
    <property type="entry name" value="RNaseH_sf"/>
</dbReference>
<dbReference type="SUPFAM" id="SSF53098">
    <property type="entry name" value="Ribonuclease H-like"/>
    <property type="match status" value="1"/>
</dbReference>
<dbReference type="EMBL" id="CP001614">
    <property type="protein sequence ID" value="ACR11219.1"/>
    <property type="molecule type" value="Genomic_DNA"/>
</dbReference>
<dbReference type="GO" id="GO:0008408">
    <property type="term" value="F:3'-5' exonuclease activity"/>
    <property type="evidence" value="ECO:0007669"/>
    <property type="project" value="TreeGrafter"/>
</dbReference>
<proteinExistence type="predicted"/>
<dbReference type="GO" id="GO:0003676">
    <property type="term" value="F:nucleic acid binding"/>
    <property type="evidence" value="ECO:0007669"/>
    <property type="project" value="InterPro"/>
</dbReference>
<keyword evidence="3 5" id="KW-0269">Exonuclease</keyword>
<evidence type="ECO:0000256" key="1">
    <source>
        <dbReference type="ARBA" id="ARBA00022722"/>
    </source>
</evidence>
<organism evidence="5 6">
    <name type="scientific">Teredinibacter turnerae (strain ATCC 39867 / T7901)</name>
    <dbReference type="NCBI Taxonomy" id="377629"/>
    <lineage>
        <taxon>Bacteria</taxon>
        <taxon>Pseudomonadati</taxon>
        <taxon>Pseudomonadota</taxon>
        <taxon>Gammaproteobacteria</taxon>
        <taxon>Cellvibrionales</taxon>
        <taxon>Cellvibrionaceae</taxon>
        <taxon>Teredinibacter</taxon>
    </lineage>
</organism>
<protein>
    <submittedName>
        <fullName evidence="5">Exonuclease</fullName>
    </submittedName>
</protein>
<sequence>MFYSLSYRWQKKRYGKAASKTPLAGIYQATAPVSRSLMRENRFLVVDCEMSGLDANRSQLLSIGWVVIENARITHASGKHLLIHADRGAGDSTRIHGLHDATIAGAKSAAAAITLLAKQVPGSVLVFHHAPLDLRFLQQTAYENFRCPLLFGYVDTMLIEQRRLQLQGAESGLRLAQCRERYGLPPISGHHNAMTDARATAELLLAQTSYLGGAGRVSLCRMGIQCSRNQYVRGV</sequence>
<dbReference type="KEGG" id="ttu:TERTU_0108"/>
<reference evidence="5 6" key="1">
    <citation type="journal article" date="2009" name="PLoS ONE">
        <title>The complete genome of Teredinibacter turnerae T7901: an intracellular endosymbiont of marine wood-boring bivalves (shipworms).</title>
        <authorList>
            <person name="Yang J.C."/>
            <person name="Madupu R."/>
            <person name="Durkin A.S."/>
            <person name="Ekborg N.A."/>
            <person name="Pedamallu C.S."/>
            <person name="Hostetler J.B."/>
            <person name="Radune D."/>
            <person name="Toms B.S."/>
            <person name="Henrissat B."/>
            <person name="Coutinho P.M."/>
            <person name="Schwarz S."/>
            <person name="Field L."/>
            <person name="Trindade-Silva A.E."/>
            <person name="Soares C.A.G."/>
            <person name="Elshahawi S."/>
            <person name="Hanora A."/>
            <person name="Schmidt E.W."/>
            <person name="Haygood M.G."/>
            <person name="Posfai J."/>
            <person name="Benner J."/>
            <person name="Madinger C."/>
            <person name="Nove J."/>
            <person name="Anton B."/>
            <person name="Chaudhary K."/>
            <person name="Foster J."/>
            <person name="Holman A."/>
            <person name="Kumar S."/>
            <person name="Lessard P.A."/>
            <person name="Luyten Y.A."/>
            <person name="Slatko B."/>
            <person name="Wood N."/>
            <person name="Wu B."/>
            <person name="Teplitski M."/>
            <person name="Mougous J.D."/>
            <person name="Ward N."/>
            <person name="Eisen J.A."/>
            <person name="Badger J.H."/>
            <person name="Distel D.L."/>
        </authorList>
    </citation>
    <scope>NUCLEOTIDE SEQUENCE [LARGE SCALE GENOMIC DNA]</scope>
    <source>
        <strain evidence="6">ATCC 39867 / T7901</strain>
    </source>
</reference>
<dbReference type="GO" id="GO:0006259">
    <property type="term" value="P:DNA metabolic process"/>
    <property type="evidence" value="ECO:0007669"/>
    <property type="project" value="UniProtKB-ARBA"/>
</dbReference>
<keyword evidence="6" id="KW-1185">Reference proteome</keyword>
<dbReference type="eggNOG" id="COG0847">
    <property type="taxonomic scope" value="Bacteria"/>
</dbReference>
<evidence type="ECO:0000313" key="6">
    <source>
        <dbReference type="Proteomes" id="UP000009080"/>
    </source>
</evidence>
<keyword evidence="1" id="KW-0540">Nuclease</keyword>
<dbReference type="CDD" id="cd06127">
    <property type="entry name" value="DEDDh"/>
    <property type="match status" value="1"/>
</dbReference>
<evidence type="ECO:0000256" key="3">
    <source>
        <dbReference type="ARBA" id="ARBA00022839"/>
    </source>
</evidence>
<keyword evidence="2" id="KW-0378">Hydrolase</keyword>
<feature type="domain" description="Exonuclease" evidence="4">
    <location>
        <begin position="42"/>
        <end position="213"/>
    </location>
</feature>
<dbReference type="SMART" id="SM00479">
    <property type="entry name" value="EXOIII"/>
    <property type="match status" value="1"/>
</dbReference>
<accession>C5BKW5</accession>
<dbReference type="InterPro" id="IPR012337">
    <property type="entry name" value="RNaseH-like_sf"/>
</dbReference>
<evidence type="ECO:0000256" key="2">
    <source>
        <dbReference type="ARBA" id="ARBA00022801"/>
    </source>
</evidence>
<dbReference type="PANTHER" id="PTHR30231">
    <property type="entry name" value="DNA POLYMERASE III SUBUNIT EPSILON"/>
    <property type="match status" value="1"/>
</dbReference>